<evidence type="ECO:0000313" key="2">
    <source>
        <dbReference type="Proteomes" id="UP000326396"/>
    </source>
</evidence>
<evidence type="ECO:0008006" key="3">
    <source>
        <dbReference type="Google" id="ProtNLM"/>
    </source>
</evidence>
<keyword evidence="2" id="KW-1185">Reference proteome</keyword>
<protein>
    <recommendedName>
        <fullName evidence="3">Ubiquitin-like protease family profile domain-containing protein</fullName>
    </recommendedName>
</protein>
<dbReference type="SUPFAM" id="SSF54001">
    <property type="entry name" value="Cysteine proteinases"/>
    <property type="match status" value="1"/>
</dbReference>
<dbReference type="Gene3D" id="3.40.395.10">
    <property type="entry name" value="Adenoviral Proteinase, Chain A"/>
    <property type="match status" value="1"/>
</dbReference>
<evidence type="ECO:0000313" key="1">
    <source>
        <dbReference type="EMBL" id="KAD4386009.1"/>
    </source>
</evidence>
<dbReference type="Proteomes" id="UP000326396">
    <property type="component" value="Linkage Group LG3"/>
</dbReference>
<gene>
    <name evidence="1" type="ORF">E3N88_26178</name>
</gene>
<name>A0A5N6N6U5_9ASTR</name>
<reference evidence="1 2" key="1">
    <citation type="submission" date="2019-05" db="EMBL/GenBank/DDBJ databases">
        <title>Mikania micrantha, genome provides insights into the molecular mechanism of rapid growth.</title>
        <authorList>
            <person name="Liu B."/>
        </authorList>
    </citation>
    <scope>NUCLEOTIDE SEQUENCE [LARGE SCALE GENOMIC DNA]</scope>
    <source>
        <strain evidence="1">NLD-2019</strain>
        <tissue evidence="1">Leaf</tissue>
    </source>
</reference>
<dbReference type="OrthoDB" id="1749240at2759"/>
<dbReference type="EMBL" id="SZYD01000013">
    <property type="protein sequence ID" value="KAD4386009.1"/>
    <property type="molecule type" value="Genomic_DNA"/>
</dbReference>
<organism evidence="1 2">
    <name type="scientific">Mikania micrantha</name>
    <name type="common">bitter vine</name>
    <dbReference type="NCBI Taxonomy" id="192012"/>
    <lineage>
        <taxon>Eukaryota</taxon>
        <taxon>Viridiplantae</taxon>
        <taxon>Streptophyta</taxon>
        <taxon>Embryophyta</taxon>
        <taxon>Tracheophyta</taxon>
        <taxon>Spermatophyta</taxon>
        <taxon>Magnoliopsida</taxon>
        <taxon>eudicotyledons</taxon>
        <taxon>Gunneridae</taxon>
        <taxon>Pentapetalae</taxon>
        <taxon>asterids</taxon>
        <taxon>campanulids</taxon>
        <taxon>Asterales</taxon>
        <taxon>Asteraceae</taxon>
        <taxon>Asteroideae</taxon>
        <taxon>Heliantheae alliance</taxon>
        <taxon>Eupatorieae</taxon>
        <taxon>Mikania</taxon>
    </lineage>
</organism>
<proteinExistence type="predicted"/>
<dbReference type="AlphaFoldDB" id="A0A5N6N6U5"/>
<dbReference type="InterPro" id="IPR038765">
    <property type="entry name" value="Papain-like_cys_pep_sf"/>
</dbReference>
<sequence>MIGRQLYTSVVDSWVVVLNFEERKEAQTHHIDYSVIPNVAVTIIDNMVEEDSLVGLKDDTDFFEKDASFKVVPVKLKLPWATKKNVTDCGVFVMRHMEMYMGKEAKSFDCGFSKNHFKRTSQIKTLRKKYATRILLSDANNLKHVVIERAF</sequence>
<comment type="caution">
    <text evidence="1">The sequence shown here is derived from an EMBL/GenBank/DDBJ whole genome shotgun (WGS) entry which is preliminary data.</text>
</comment>
<accession>A0A5N6N6U5</accession>